<evidence type="ECO:0000256" key="13">
    <source>
        <dbReference type="PIRSR" id="PIRSR006250-1"/>
    </source>
</evidence>
<dbReference type="PANTHER" id="PTHR32179:SF3">
    <property type="entry name" value="NICOTINATE-NUCLEOTIDE PYROPHOSPHORYLASE [CARBOXYLATING]"/>
    <property type="match status" value="1"/>
</dbReference>
<name>A0A2L0EQD7_SORCE</name>
<dbReference type="UniPathway" id="UPA00253">
    <property type="reaction ID" value="UER00331"/>
</dbReference>
<keyword evidence="6" id="KW-0662">Pyridine nucleotide biosynthesis</keyword>
<feature type="binding site" evidence="13">
    <location>
        <position position="218"/>
    </location>
    <ligand>
        <name>substrate</name>
    </ligand>
</feature>
<evidence type="ECO:0000256" key="3">
    <source>
        <dbReference type="ARBA" id="ARBA00009400"/>
    </source>
</evidence>
<dbReference type="EC" id="2.4.2.19" evidence="5"/>
<keyword evidence="7 12" id="KW-0328">Glycosyltransferase</keyword>
<evidence type="ECO:0000256" key="6">
    <source>
        <dbReference type="ARBA" id="ARBA00022642"/>
    </source>
</evidence>
<evidence type="ECO:0000256" key="10">
    <source>
        <dbReference type="ARBA" id="ARBA00047445"/>
    </source>
</evidence>
<evidence type="ECO:0000313" key="17">
    <source>
        <dbReference type="Proteomes" id="UP000238348"/>
    </source>
</evidence>
<dbReference type="SUPFAM" id="SSF54675">
    <property type="entry name" value="Nicotinate/Quinolinate PRTase N-terminal domain-like"/>
    <property type="match status" value="1"/>
</dbReference>
<evidence type="ECO:0000256" key="11">
    <source>
        <dbReference type="ARBA" id="ARBA00069173"/>
    </source>
</evidence>
<comment type="function">
    <text evidence="1">Involved in the catabolism of quinolinic acid (QA).</text>
</comment>
<feature type="binding site" evidence="13">
    <location>
        <begin position="266"/>
        <end position="268"/>
    </location>
    <ligand>
        <name>substrate</name>
    </ligand>
</feature>
<dbReference type="InterPro" id="IPR027277">
    <property type="entry name" value="NadC/ModD"/>
</dbReference>
<evidence type="ECO:0000256" key="5">
    <source>
        <dbReference type="ARBA" id="ARBA00011944"/>
    </source>
</evidence>
<comment type="similarity">
    <text evidence="3 12">Belongs to the NadC/ModD family.</text>
</comment>
<evidence type="ECO:0000256" key="7">
    <source>
        <dbReference type="ARBA" id="ARBA00022676"/>
    </source>
</evidence>
<dbReference type="EMBL" id="CP012673">
    <property type="protein sequence ID" value="AUX41506.1"/>
    <property type="molecule type" value="Genomic_DNA"/>
</dbReference>
<dbReference type="AlphaFoldDB" id="A0A2L0EQD7"/>
<dbReference type="InterPro" id="IPR036068">
    <property type="entry name" value="Nicotinate_pribotase-like_C"/>
</dbReference>
<evidence type="ECO:0000256" key="12">
    <source>
        <dbReference type="PIRNR" id="PIRNR006250"/>
    </source>
</evidence>
<evidence type="ECO:0000256" key="2">
    <source>
        <dbReference type="ARBA" id="ARBA00004893"/>
    </source>
</evidence>
<comment type="catalytic activity">
    <reaction evidence="10">
        <text>nicotinate beta-D-ribonucleotide + CO2 + diphosphate = quinolinate + 5-phospho-alpha-D-ribose 1-diphosphate + 2 H(+)</text>
        <dbReference type="Rhea" id="RHEA:12733"/>
        <dbReference type="ChEBI" id="CHEBI:15378"/>
        <dbReference type="ChEBI" id="CHEBI:16526"/>
        <dbReference type="ChEBI" id="CHEBI:29959"/>
        <dbReference type="ChEBI" id="CHEBI:33019"/>
        <dbReference type="ChEBI" id="CHEBI:57502"/>
        <dbReference type="ChEBI" id="CHEBI:58017"/>
        <dbReference type="EC" id="2.4.2.19"/>
    </reaction>
</comment>
<evidence type="ECO:0000256" key="8">
    <source>
        <dbReference type="ARBA" id="ARBA00022679"/>
    </source>
</evidence>
<dbReference type="FunFam" id="3.20.20.70:FF:000030">
    <property type="entry name" value="Nicotinate-nucleotide pyrophosphorylase, carboxylating"/>
    <property type="match status" value="1"/>
</dbReference>
<dbReference type="InterPro" id="IPR002638">
    <property type="entry name" value="Quinolinate_PRibosylTrfase_C"/>
</dbReference>
<feature type="binding site" evidence="13">
    <location>
        <position position="239"/>
    </location>
    <ligand>
        <name>substrate</name>
    </ligand>
</feature>
<dbReference type="FunFam" id="3.90.1170.20:FF:000001">
    <property type="entry name" value="Nicotinate-nucleotide diphosphorylase (Carboxylating)"/>
    <property type="match status" value="1"/>
</dbReference>
<gene>
    <name evidence="16" type="ORF">SOCE26_029200</name>
</gene>
<keyword evidence="8 12" id="KW-0808">Transferase</keyword>
<reference evidence="16 17" key="1">
    <citation type="submission" date="2015-09" db="EMBL/GenBank/DDBJ databases">
        <title>Sorangium comparison.</title>
        <authorList>
            <person name="Zaburannyi N."/>
            <person name="Bunk B."/>
            <person name="Overmann J."/>
            <person name="Mueller R."/>
        </authorList>
    </citation>
    <scope>NUCLEOTIDE SEQUENCE [LARGE SCALE GENOMIC DNA]</scope>
    <source>
        <strain evidence="16 17">So ce26</strain>
    </source>
</reference>
<feature type="binding site" evidence="13">
    <location>
        <begin position="154"/>
        <end position="156"/>
    </location>
    <ligand>
        <name>substrate</name>
    </ligand>
</feature>
<evidence type="ECO:0000259" key="15">
    <source>
        <dbReference type="Pfam" id="PF02749"/>
    </source>
</evidence>
<dbReference type="Pfam" id="PF02749">
    <property type="entry name" value="QRPTase_N"/>
    <property type="match status" value="1"/>
</dbReference>
<evidence type="ECO:0000259" key="14">
    <source>
        <dbReference type="Pfam" id="PF01729"/>
    </source>
</evidence>
<sequence length="305" mass="32258">MRERESEYTWERRRGAALEEMPVLAAPLLDALIDRALEEDLAGGDLTTEACVEASARATAKAVARKPLVACGGAVFLRVFQRLDPAVEGEVLVEDGTAVETGAVIWAVRGPARTLLSAERTALNFAQRMSGVATEARRYAAAIPAGSGVRITDTRKTTPGLRALERYAVRVGGAHNHRDNLGSAVMIKDNHIVAAGGISIAIARARARAPHTTKIEVEVASLKELDEALSARADIIMLDNFTLDDVKIAAARARSGQHGRPLLEVSGGITLERIPELAAAGIDVISVGALTHSARSADIALDLAL</sequence>
<feature type="binding site" evidence="13">
    <location>
        <begin position="287"/>
        <end position="289"/>
    </location>
    <ligand>
        <name>substrate</name>
    </ligand>
</feature>
<dbReference type="InterPro" id="IPR013785">
    <property type="entry name" value="Aldolase_TIM"/>
</dbReference>
<evidence type="ECO:0000256" key="9">
    <source>
        <dbReference type="ARBA" id="ARBA00033102"/>
    </source>
</evidence>
<evidence type="ECO:0000256" key="1">
    <source>
        <dbReference type="ARBA" id="ARBA00003237"/>
    </source>
</evidence>
<dbReference type="Proteomes" id="UP000238348">
    <property type="component" value="Chromosome"/>
</dbReference>
<dbReference type="GO" id="GO:0004514">
    <property type="term" value="F:nicotinate-nucleotide diphosphorylase (carboxylating) activity"/>
    <property type="evidence" value="ECO:0007669"/>
    <property type="project" value="UniProtKB-EC"/>
</dbReference>
<accession>A0A2L0EQD7</accession>
<dbReference type="GO" id="GO:0009435">
    <property type="term" value="P:NAD+ biosynthetic process"/>
    <property type="evidence" value="ECO:0007669"/>
    <property type="project" value="UniProtKB-UniPathway"/>
</dbReference>
<evidence type="ECO:0000256" key="4">
    <source>
        <dbReference type="ARBA" id="ARBA00011218"/>
    </source>
</evidence>
<dbReference type="NCBIfam" id="TIGR00078">
    <property type="entry name" value="nadC"/>
    <property type="match status" value="1"/>
</dbReference>
<feature type="domain" description="Quinolinate phosphoribosyl transferase C-terminal" evidence="14">
    <location>
        <begin position="132"/>
        <end position="302"/>
    </location>
</feature>
<dbReference type="PANTHER" id="PTHR32179">
    <property type="entry name" value="NICOTINATE-NUCLEOTIDE PYROPHOSPHORYLASE [CARBOXYLATING]"/>
    <property type="match status" value="1"/>
</dbReference>
<evidence type="ECO:0000313" key="16">
    <source>
        <dbReference type="EMBL" id="AUX41506.1"/>
    </source>
</evidence>
<dbReference type="GO" id="GO:0005737">
    <property type="term" value="C:cytoplasm"/>
    <property type="evidence" value="ECO:0007669"/>
    <property type="project" value="TreeGrafter"/>
</dbReference>
<proteinExistence type="inferred from homology"/>
<organism evidence="16 17">
    <name type="scientific">Sorangium cellulosum</name>
    <name type="common">Polyangium cellulosum</name>
    <dbReference type="NCBI Taxonomy" id="56"/>
    <lineage>
        <taxon>Bacteria</taxon>
        <taxon>Pseudomonadati</taxon>
        <taxon>Myxococcota</taxon>
        <taxon>Polyangia</taxon>
        <taxon>Polyangiales</taxon>
        <taxon>Polyangiaceae</taxon>
        <taxon>Sorangium</taxon>
    </lineage>
</organism>
<dbReference type="SUPFAM" id="SSF51690">
    <property type="entry name" value="Nicotinate/Quinolinate PRTase C-terminal domain-like"/>
    <property type="match status" value="1"/>
</dbReference>
<protein>
    <recommendedName>
        <fullName evidence="11">Probable nicotinate-nucleotide pyrophosphorylase [carboxylating]</fullName>
        <ecNumber evidence="5">2.4.2.19</ecNumber>
    </recommendedName>
    <alternativeName>
        <fullName evidence="9">Quinolinate phosphoribosyltransferase [decarboxylating]</fullName>
    </alternativeName>
</protein>
<dbReference type="Pfam" id="PF01729">
    <property type="entry name" value="QRPTase_C"/>
    <property type="match status" value="1"/>
</dbReference>
<dbReference type="GO" id="GO:0034213">
    <property type="term" value="P:quinolinate catabolic process"/>
    <property type="evidence" value="ECO:0007669"/>
    <property type="project" value="TreeGrafter"/>
</dbReference>
<dbReference type="Gene3D" id="3.90.1170.20">
    <property type="entry name" value="Quinolinate phosphoribosyl transferase, N-terminal domain"/>
    <property type="match status" value="1"/>
</dbReference>
<dbReference type="InterPro" id="IPR022412">
    <property type="entry name" value="Quinolinate_PRibosylTrfase_N"/>
</dbReference>
<dbReference type="Gene3D" id="3.20.20.70">
    <property type="entry name" value="Aldolase class I"/>
    <property type="match status" value="1"/>
</dbReference>
<comment type="subunit">
    <text evidence="4">Hexamer formed by 3 homodimers.</text>
</comment>
<dbReference type="InterPro" id="IPR004393">
    <property type="entry name" value="NadC"/>
</dbReference>
<dbReference type="PIRSF" id="PIRSF006250">
    <property type="entry name" value="NadC_ModD"/>
    <property type="match status" value="1"/>
</dbReference>
<feature type="binding site" evidence="13">
    <location>
        <position position="178"/>
    </location>
    <ligand>
        <name>substrate</name>
    </ligand>
</feature>
<dbReference type="InterPro" id="IPR037128">
    <property type="entry name" value="Quinolinate_PRibosylTase_N_sf"/>
</dbReference>
<feature type="domain" description="Quinolinate phosphoribosyl transferase N-terminal" evidence="15">
    <location>
        <begin position="45"/>
        <end position="130"/>
    </location>
</feature>
<feature type="binding site" evidence="13">
    <location>
        <position position="120"/>
    </location>
    <ligand>
        <name>substrate</name>
    </ligand>
</feature>
<dbReference type="CDD" id="cd01572">
    <property type="entry name" value="QPRTase"/>
    <property type="match status" value="1"/>
</dbReference>
<feature type="binding site" evidence="13">
    <location>
        <position position="188"/>
    </location>
    <ligand>
        <name>substrate</name>
    </ligand>
</feature>
<comment type="pathway">
    <text evidence="2">Cofactor biosynthesis; NAD(+) biosynthesis; nicotinate D-ribonucleotide from quinolinate: step 1/1.</text>
</comment>